<dbReference type="AlphaFoldDB" id="A0A0A1VYA8"/>
<evidence type="ECO:0000256" key="1">
    <source>
        <dbReference type="ARBA" id="ARBA00009820"/>
    </source>
</evidence>
<organism evidence="2 3">
    <name type="scientific">Microcystis aeruginosa NIES-44</name>
    <dbReference type="NCBI Taxonomy" id="449439"/>
    <lineage>
        <taxon>Bacteria</taxon>
        <taxon>Bacillati</taxon>
        <taxon>Cyanobacteriota</taxon>
        <taxon>Cyanophyceae</taxon>
        <taxon>Oscillatoriophycideae</taxon>
        <taxon>Chroococcales</taxon>
        <taxon>Microcystaceae</taxon>
        <taxon>Microcystis</taxon>
    </lineage>
</organism>
<dbReference type="PROSITE" id="PS51257">
    <property type="entry name" value="PROKAR_LIPOPROTEIN"/>
    <property type="match status" value="1"/>
</dbReference>
<reference evidence="3" key="1">
    <citation type="journal article" date="2015" name="Genome">
        <title>Whole Genome Sequence of the Non-Microcystin-Producing Microcystis aeruginosa Strain NIES-44.</title>
        <authorList>
            <person name="Okano K."/>
            <person name="Miyata N."/>
            <person name="Ozaki Y."/>
        </authorList>
    </citation>
    <scope>NUCLEOTIDE SEQUENCE [LARGE SCALE GENOMIC DNA]</scope>
    <source>
        <strain evidence="3">NIES-44</strain>
    </source>
</reference>
<proteinExistence type="inferred from homology"/>
<dbReference type="PANTHER" id="PTHR36842:SF2">
    <property type="entry name" value="SLR0505 PROTEIN"/>
    <property type="match status" value="1"/>
</dbReference>
<dbReference type="InterPro" id="IPR011042">
    <property type="entry name" value="6-blade_b-propeller_TolB-like"/>
</dbReference>
<comment type="similarity">
    <text evidence="1">Belongs to the TolB family.</text>
</comment>
<evidence type="ECO:0000313" key="3">
    <source>
        <dbReference type="Proteomes" id="UP000030321"/>
    </source>
</evidence>
<evidence type="ECO:0000313" key="2">
    <source>
        <dbReference type="EMBL" id="GAL94418.1"/>
    </source>
</evidence>
<dbReference type="Proteomes" id="UP000030321">
    <property type="component" value="Unassembled WGS sequence"/>
</dbReference>
<dbReference type="SUPFAM" id="SSF82171">
    <property type="entry name" value="DPP6 N-terminal domain-like"/>
    <property type="match status" value="1"/>
</dbReference>
<name>A0A0A1VYA8_MICAE</name>
<dbReference type="EMBL" id="BBPA01000054">
    <property type="protein sequence ID" value="GAL94418.1"/>
    <property type="molecule type" value="Genomic_DNA"/>
</dbReference>
<dbReference type="PANTHER" id="PTHR36842">
    <property type="entry name" value="PROTEIN TOLB HOMOLOG"/>
    <property type="match status" value="1"/>
</dbReference>
<gene>
    <name evidence="2" type="ORF">N44_02998</name>
</gene>
<comment type="caution">
    <text evidence="2">The sequence shown here is derived from an EMBL/GenBank/DDBJ whole genome shotgun (WGS) entry which is preliminary data.</text>
</comment>
<sequence>MTKAPFFLFICLFLGVIGGCNLNNPGLSTGTLNSRYNDEKPALSGDGRWLAFLSNRRGSNQILLYDLQTKQYQTLGGLYTGQEITDSPSLSQTGRYLAYVVIIEGRPFIALYDRITDRSELLSQNYRGWLRNPRLSPDGRYLVFESARRGQWDVEVLDRGPNIELDLPDGSPVESPKP</sequence>
<dbReference type="InterPro" id="IPR011659">
    <property type="entry name" value="WD40"/>
</dbReference>
<accession>A0A0A1VYA8</accession>
<dbReference type="Gene3D" id="2.120.10.30">
    <property type="entry name" value="TolB, C-terminal domain"/>
    <property type="match status" value="2"/>
</dbReference>
<protein>
    <submittedName>
        <fullName evidence="2">Periplasmic component of the Tol biopolymer transport system</fullName>
    </submittedName>
</protein>
<dbReference type="RefSeq" id="WP_045360474.1">
    <property type="nucleotide sequence ID" value="NZ_BBPA01000054.1"/>
</dbReference>
<dbReference type="Pfam" id="PF07676">
    <property type="entry name" value="PD40"/>
    <property type="match status" value="2"/>
</dbReference>